<gene>
    <name evidence="1" type="ORF">GCM10008908_00230</name>
</gene>
<dbReference type="RefSeq" id="WP_343822513.1">
    <property type="nucleotide sequence ID" value="NZ_BAAACI010000001.1"/>
</dbReference>
<evidence type="ECO:0000313" key="2">
    <source>
        <dbReference type="Proteomes" id="UP001501047"/>
    </source>
</evidence>
<proteinExistence type="predicted"/>
<evidence type="ECO:0000313" key="1">
    <source>
        <dbReference type="EMBL" id="GAA0764711.1"/>
    </source>
</evidence>
<organism evidence="1 2">
    <name type="scientific">Clostridium subterminale</name>
    <dbReference type="NCBI Taxonomy" id="1550"/>
    <lineage>
        <taxon>Bacteria</taxon>
        <taxon>Bacillati</taxon>
        <taxon>Bacillota</taxon>
        <taxon>Clostridia</taxon>
        <taxon>Eubacteriales</taxon>
        <taxon>Clostridiaceae</taxon>
        <taxon>Clostridium</taxon>
    </lineage>
</organism>
<protein>
    <submittedName>
        <fullName evidence="1">Uncharacterized protein</fullName>
    </submittedName>
</protein>
<dbReference type="Proteomes" id="UP001501047">
    <property type="component" value="Unassembled WGS sequence"/>
</dbReference>
<reference evidence="1 2" key="1">
    <citation type="journal article" date="2019" name="Int. J. Syst. Evol. Microbiol.">
        <title>The Global Catalogue of Microorganisms (GCM) 10K type strain sequencing project: providing services to taxonomists for standard genome sequencing and annotation.</title>
        <authorList>
            <consortium name="The Broad Institute Genomics Platform"/>
            <consortium name="The Broad Institute Genome Sequencing Center for Infectious Disease"/>
            <person name="Wu L."/>
            <person name="Ma J."/>
        </authorList>
    </citation>
    <scope>NUCLEOTIDE SEQUENCE [LARGE SCALE GENOMIC DNA]</scope>
    <source>
        <strain evidence="1 2">JCM 1417</strain>
    </source>
</reference>
<accession>A0ABN1KES0</accession>
<sequence length="49" mass="5497">MYFEYGIEEIESLKGCNKLLGAAIAGGVILEMRDYAPKRKKEVSYVSIL</sequence>
<name>A0ABN1KES0_CLOSU</name>
<dbReference type="EMBL" id="BAAACI010000001">
    <property type="protein sequence ID" value="GAA0764711.1"/>
    <property type="molecule type" value="Genomic_DNA"/>
</dbReference>
<comment type="caution">
    <text evidence="1">The sequence shown here is derived from an EMBL/GenBank/DDBJ whole genome shotgun (WGS) entry which is preliminary data.</text>
</comment>
<keyword evidence="2" id="KW-1185">Reference proteome</keyword>